<accession>A0A6J5Q8F2</accession>
<dbReference type="EMBL" id="LR797115">
    <property type="protein sequence ID" value="CAB4187961.1"/>
    <property type="molecule type" value="Genomic_DNA"/>
</dbReference>
<dbReference type="EMBL" id="LR797500">
    <property type="protein sequence ID" value="CAB4220377.1"/>
    <property type="molecule type" value="Genomic_DNA"/>
</dbReference>
<proteinExistence type="predicted"/>
<evidence type="ECO:0000313" key="4">
    <source>
        <dbReference type="EMBL" id="CAB4220377.1"/>
    </source>
</evidence>
<organism evidence="2">
    <name type="scientific">uncultured Caudovirales phage</name>
    <dbReference type="NCBI Taxonomy" id="2100421"/>
    <lineage>
        <taxon>Viruses</taxon>
        <taxon>Duplodnaviria</taxon>
        <taxon>Heunggongvirae</taxon>
        <taxon>Uroviricota</taxon>
        <taxon>Caudoviricetes</taxon>
        <taxon>Peduoviridae</taxon>
        <taxon>Maltschvirus</taxon>
        <taxon>Maltschvirus maltsch</taxon>
    </lineage>
</organism>
<dbReference type="EMBL" id="LR796488">
    <property type="protein sequence ID" value="CAB4147553.1"/>
    <property type="molecule type" value="Genomic_DNA"/>
</dbReference>
<sequence length="391" mass="40841">MSTIFTPPRFTPVSGNGTTYPAALLYFYTTGTSTPKNTYSNADLLIGNVNANPVVADANGLFGPIYLTSGDYKVILKDADANTIWTVDPISGLGAADTLTTRGDLLTRDASGYSRLAIGAATYVLTSDGVDASWAAPIIPRGSIQGLTYANNVADATNDIDIAVGSAMDGANLRMLTLAAATTKRLDAAWVVGSGQGGLDTGAIADTDYYIWLIQRSDTGVVDVLFSTSNTAPTMPTNYNYKRLIGWIKRASAAIVAFTTYETAGGGIEFAWVTPRVDVSLLNTLTTSRRTDAISVPLNFSVLADITASIYDGTGNAYARVMCPDEADVAPTDLSSTSGAGANLGTVPGAWVGILNAAVRTSAAGLIAARANLATVDRYTVSTSGFKWSRR</sequence>
<protein>
    <submittedName>
        <fullName evidence="2">Uncharacterized protein</fullName>
    </submittedName>
</protein>
<name>A0A6J5Q8F2_9CAUD</name>
<evidence type="ECO:0000313" key="1">
    <source>
        <dbReference type="EMBL" id="CAB4147553.1"/>
    </source>
</evidence>
<evidence type="ECO:0000313" key="3">
    <source>
        <dbReference type="EMBL" id="CAB4187961.1"/>
    </source>
</evidence>
<evidence type="ECO:0000313" key="2">
    <source>
        <dbReference type="EMBL" id="CAB4178686.1"/>
    </source>
</evidence>
<gene>
    <name evidence="2" type="ORF">UFOVP1020_27</name>
    <name evidence="3" type="ORF">UFOVP1170_22</name>
    <name evidence="4" type="ORF">UFOVP1621_23</name>
    <name evidence="1" type="ORF">UFOVP512_32</name>
</gene>
<dbReference type="EMBL" id="LR796970">
    <property type="protein sequence ID" value="CAB4178686.1"/>
    <property type="molecule type" value="Genomic_DNA"/>
</dbReference>
<reference evidence="2" key="1">
    <citation type="submission" date="2020-05" db="EMBL/GenBank/DDBJ databases">
        <authorList>
            <person name="Chiriac C."/>
            <person name="Salcher M."/>
            <person name="Ghai R."/>
            <person name="Kavagutti S V."/>
        </authorList>
    </citation>
    <scope>NUCLEOTIDE SEQUENCE</scope>
</reference>